<name>A0A9D1PCW9_9FIRM</name>
<dbReference type="Pfam" id="PF21688">
    <property type="entry name" value="FAD-depend_C"/>
    <property type="match status" value="1"/>
</dbReference>
<protein>
    <submittedName>
        <fullName evidence="2">NAD(P)-binding protein</fullName>
    </submittedName>
</protein>
<dbReference type="PANTHER" id="PTHR42842">
    <property type="entry name" value="FAD/NAD(P)-BINDING OXIDOREDUCTASE"/>
    <property type="match status" value="1"/>
</dbReference>
<dbReference type="InterPro" id="IPR028348">
    <property type="entry name" value="FAD-binding_protein"/>
</dbReference>
<feature type="domain" description="FAD-dependent protein C-terminal" evidence="1">
    <location>
        <begin position="288"/>
        <end position="481"/>
    </location>
</feature>
<evidence type="ECO:0000259" key="1">
    <source>
        <dbReference type="Pfam" id="PF21688"/>
    </source>
</evidence>
<evidence type="ECO:0000313" key="3">
    <source>
        <dbReference type="Proteomes" id="UP000886814"/>
    </source>
</evidence>
<accession>A0A9D1PCW9</accession>
<evidence type="ECO:0000313" key="2">
    <source>
        <dbReference type="EMBL" id="HIV38259.1"/>
    </source>
</evidence>
<sequence>MLTLQQVKLPVTHTREDLEKKIMKTLKISSQELQSWKIRKQSLDARKKPELYFVYTIDASVRKENKVLKKVNNKNVMLTARKKFSYLSLPDGVTEKDLETCRPVIIGSGPAGLFCAYYLVRAGLRPIVLERGDDADLRMEKVNRFWKTGKLDTESNVQFGEGGAGTFSDGKLNTLVKDSQGRNTEVLNIFVRAGAPEEILYVQKPHLGTDKLVEIIKSIRRYIEEHQGEVRFRSKVTDFLIEEGKIRGVVVNGQEKILSPFVVLAVGHSARDTFALLEEKKIPMEPKSFAVGLRAEHPQALINQYQYGKEDPGNLGAASYKLTHRGKNGRGIYSFCMCPGGYVVNASSEPGRLAVNGMSYHDRDSRNANSALIVTVTPEDFQGEGPLAGVEFQRRLEEKAYDLGKGKIPLQLYGDFRRNRETAALGQINPCIKGEWNFGNLRQLFPEQINETLIEGIQAFGKIIPGFDREDMVLTGVESRTSSPVRISRDDNFQSDIEGFYPCGEGAGYAGGITSAAMDGLKVGEAIVKKIRNLF</sequence>
<gene>
    <name evidence="2" type="ORF">H9747_04570</name>
</gene>
<reference evidence="2" key="2">
    <citation type="submission" date="2021-04" db="EMBL/GenBank/DDBJ databases">
        <authorList>
            <person name="Gilroy R."/>
        </authorList>
    </citation>
    <scope>NUCLEOTIDE SEQUENCE</scope>
    <source>
        <strain evidence="2">CHK195-9823</strain>
    </source>
</reference>
<dbReference type="InterPro" id="IPR036188">
    <property type="entry name" value="FAD/NAD-bd_sf"/>
</dbReference>
<dbReference type="PANTHER" id="PTHR42842:SF3">
    <property type="entry name" value="FAD_NAD(P)-BINDING OXIDOREDUCTASE FAMILY PROTEIN"/>
    <property type="match status" value="1"/>
</dbReference>
<dbReference type="InterPro" id="IPR049516">
    <property type="entry name" value="FAD-depend_C"/>
</dbReference>
<dbReference type="EMBL" id="DXIQ01000027">
    <property type="protein sequence ID" value="HIV38259.1"/>
    <property type="molecule type" value="Genomic_DNA"/>
</dbReference>
<dbReference type="Gene3D" id="3.30.70.2700">
    <property type="match status" value="1"/>
</dbReference>
<proteinExistence type="predicted"/>
<dbReference type="Proteomes" id="UP000886814">
    <property type="component" value="Unassembled WGS sequence"/>
</dbReference>
<comment type="caution">
    <text evidence="2">The sequence shown here is derived from an EMBL/GenBank/DDBJ whole genome shotgun (WGS) entry which is preliminary data.</text>
</comment>
<reference evidence="2" key="1">
    <citation type="journal article" date="2021" name="PeerJ">
        <title>Extensive microbial diversity within the chicken gut microbiome revealed by metagenomics and culture.</title>
        <authorList>
            <person name="Gilroy R."/>
            <person name="Ravi A."/>
            <person name="Getino M."/>
            <person name="Pursley I."/>
            <person name="Horton D.L."/>
            <person name="Alikhan N.F."/>
            <person name="Baker D."/>
            <person name="Gharbi K."/>
            <person name="Hall N."/>
            <person name="Watson M."/>
            <person name="Adriaenssens E.M."/>
            <person name="Foster-Nyarko E."/>
            <person name="Jarju S."/>
            <person name="Secka A."/>
            <person name="Antonio M."/>
            <person name="Oren A."/>
            <person name="Chaudhuri R.R."/>
            <person name="La Ragione R."/>
            <person name="Hildebrand F."/>
            <person name="Pallen M.J."/>
        </authorList>
    </citation>
    <scope>NUCLEOTIDE SEQUENCE</scope>
    <source>
        <strain evidence="2">CHK195-9823</strain>
    </source>
</reference>
<dbReference type="PRINTS" id="PR00419">
    <property type="entry name" value="ADXRDTASE"/>
</dbReference>
<organism evidence="2 3">
    <name type="scientific">Candidatus Blautia stercorigallinarum</name>
    <dbReference type="NCBI Taxonomy" id="2838501"/>
    <lineage>
        <taxon>Bacteria</taxon>
        <taxon>Bacillati</taxon>
        <taxon>Bacillota</taxon>
        <taxon>Clostridia</taxon>
        <taxon>Lachnospirales</taxon>
        <taxon>Lachnospiraceae</taxon>
        <taxon>Blautia</taxon>
    </lineage>
</organism>
<dbReference type="PIRSF" id="PIRSF038984">
    <property type="entry name" value="FAD_binding_protein"/>
    <property type="match status" value="1"/>
</dbReference>
<dbReference type="Pfam" id="PF13450">
    <property type="entry name" value="NAD_binding_8"/>
    <property type="match status" value="1"/>
</dbReference>
<dbReference type="AlphaFoldDB" id="A0A9D1PCW9"/>
<dbReference type="SUPFAM" id="SSF51905">
    <property type="entry name" value="FAD/NAD(P)-binding domain"/>
    <property type="match status" value="1"/>
</dbReference>
<dbReference type="Gene3D" id="3.50.50.60">
    <property type="entry name" value="FAD/NAD(P)-binding domain"/>
    <property type="match status" value="2"/>
</dbReference>